<organism evidence="2 3">
    <name type="scientific">Dryococelus australis</name>
    <dbReference type="NCBI Taxonomy" id="614101"/>
    <lineage>
        <taxon>Eukaryota</taxon>
        <taxon>Metazoa</taxon>
        <taxon>Ecdysozoa</taxon>
        <taxon>Arthropoda</taxon>
        <taxon>Hexapoda</taxon>
        <taxon>Insecta</taxon>
        <taxon>Pterygota</taxon>
        <taxon>Neoptera</taxon>
        <taxon>Polyneoptera</taxon>
        <taxon>Phasmatodea</taxon>
        <taxon>Verophasmatodea</taxon>
        <taxon>Anareolatae</taxon>
        <taxon>Phasmatidae</taxon>
        <taxon>Eurycanthinae</taxon>
        <taxon>Dryococelus</taxon>
    </lineage>
</organism>
<accession>A0ABQ9HS84</accession>
<evidence type="ECO:0000313" key="2">
    <source>
        <dbReference type="EMBL" id="KAJ8886941.1"/>
    </source>
</evidence>
<dbReference type="EMBL" id="JARBHB010000004">
    <property type="protein sequence ID" value="KAJ8886941.1"/>
    <property type="molecule type" value="Genomic_DNA"/>
</dbReference>
<gene>
    <name evidence="2" type="ORF">PR048_013155</name>
</gene>
<protein>
    <recommendedName>
        <fullName evidence="4">Transposase</fullName>
    </recommendedName>
</protein>
<feature type="compositionally biased region" description="Low complexity" evidence="1">
    <location>
        <begin position="202"/>
        <end position="218"/>
    </location>
</feature>
<dbReference type="Proteomes" id="UP001159363">
    <property type="component" value="Chromosome X"/>
</dbReference>
<sequence>MLYEQSSRMGLRRGGGGGSVMKRHCVVVSQRTSKNVSYARATNDEDVINMFFENLECELDGVPPHNIWNFDETNLVDDLGSKKVITRRGTKYPEQIRIASKACTSGMVFGNAAGEVVPLYINYKAEKLWRTWAENGPDGARFNRTKSGGFDQQSFEDCSHINLEVDIPPIPPSRKSTPEVVEPDDEDESDSSKAFSLHDSDSSLNLSEDEASSLNSPA</sequence>
<evidence type="ECO:0000256" key="1">
    <source>
        <dbReference type="SAM" id="MobiDB-lite"/>
    </source>
</evidence>
<comment type="caution">
    <text evidence="2">The sequence shown here is derived from an EMBL/GenBank/DDBJ whole genome shotgun (WGS) entry which is preliminary data.</text>
</comment>
<keyword evidence="3" id="KW-1185">Reference proteome</keyword>
<proteinExistence type="predicted"/>
<name>A0ABQ9HS84_9NEOP</name>
<reference evidence="2 3" key="1">
    <citation type="submission" date="2023-02" db="EMBL/GenBank/DDBJ databases">
        <title>LHISI_Scaffold_Assembly.</title>
        <authorList>
            <person name="Stuart O.P."/>
            <person name="Cleave R."/>
            <person name="Magrath M.J.L."/>
            <person name="Mikheyev A.S."/>
        </authorList>
    </citation>
    <scope>NUCLEOTIDE SEQUENCE [LARGE SCALE GENOMIC DNA]</scope>
    <source>
        <strain evidence="2">Daus_M_001</strain>
        <tissue evidence="2">Leg muscle</tissue>
    </source>
</reference>
<feature type="region of interest" description="Disordered" evidence="1">
    <location>
        <begin position="165"/>
        <end position="218"/>
    </location>
</feature>
<evidence type="ECO:0000313" key="3">
    <source>
        <dbReference type="Proteomes" id="UP001159363"/>
    </source>
</evidence>
<evidence type="ECO:0008006" key="4">
    <source>
        <dbReference type="Google" id="ProtNLM"/>
    </source>
</evidence>